<evidence type="ECO:0000313" key="3">
    <source>
        <dbReference type="Proteomes" id="UP000694257"/>
    </source>
</evidence>
<feature type="domain" description="VOC" evidence="1">
    <location>
        <begin position="3"/>
        <end position="141"/>
    </location>
</feature>
<dbReference type="InterPro" id="IPR025870">
    <property type="entry name" value="Glyoxalase-like_dom"/>
</dbReference>
<organism evidence="2 3">
    <name type="scientific">Nocardia iowensis</name>
    <dbReference type="NCBI Taxonomy" id="204891"/>
    <lineage>
        <taxon>Bacteria</taxon>
        <taxon>Bacillati</taxon>
        <taxon>Actinomycetota</taxon>
        <taxon>Actinomycetes</taxon>
        <taxon>Mycobacteriales</taxon>
        <taxon>Nocardiaceae</taxon>
        <taxon>Nocardia</taxon>
    </lineage>
</organism>
<sequence>MSGFDHLVLATPDLAATVGVVTRALGVAPVAGGRHMGYGTRNFLLGLGDGYLEIIGPDLGQPVPRLPRPFGINGLAAPRLATWAARVTDIATVVADARAAGYDPGDVADMSRATPEGQTLRWRLTWSRKDLHGGLIPFLIDWGETAHPSSGLPQATLRSLEAVHPDPAVLSLPLQALSAPLPVRAGIRAGLIAVIEGPNDTLTLL</sequence>
<evidence type="ECO:0000313" key="2">
    <source>
        <dbReference type="EMBL" id="QXN94784.1"/>
    </source>
</evidence>
<gene>
    <name evidence="2" type="ORF">KV110_18080</name>
</gene>
<dbReference type="PROSITE" id="PS51819">
    <property type="entry name" value="VOC"/>
    <property type="match status" value="1"/>
</dbReference>
<dbReference type="Proteomes" id="UP000694257">
    <property type="component" value="Chromosome"/>
</dbReference>
<keyword evidence="3" id="KW-1185">Reference proteome</keyword>
<dbReference type="RefSeq" id="WP_218477446.1">
    <property type="nucleotide sequence ID" value="NZ_BAABJN010000007.1"/>
</dbReference>
<dbReference type="InterPro" id="IPR037523">
    <property type="entry name" value="VOC_core"/>
</dbReference>
<protein>
    <submittedName>
        <fullName evidence="2">VOC family protein</fullName>
    </submittedName>
</protein>
<dbReference type="Pfam" id="PF13468">
    <property type="entry name" value="Glyoxalase_3"/>
    <property type="match status" value="1"/>
</dbReference>
<reference evidence="2 3" key="1">
    <citation type="submission" date="2021-07" db="EMBL/GenBank/DDBJ databases">
        <title>Whole Genome Sequence of Nocardia Iowensis.</title>
        <authorList>
            <person name="Lamm A."/>
            <person name="Collins-Fairclough A.M."/>
            <person name="Bunk B."/>
            <person name="Sproer C."/>
        </authorList>
    </citation>
    <scope>NUCLEOTIDE SEQUENCE [LARGE SCALE GENOMIC DNA]</scope>
    <source>
        <strain evidence="2 3">NRRL 5646</strain>
    </source>
</reference>
<proteinExistence type="predicted"/>
<dbReference type="EMBL" id="CP078145">
    <property type="protein sequence ID" value="QXN94784.1"/>
    <property type="molecule type" value="Genomic_DNA"/>
</dbReference>
<evidence type="ECO:0000259" key="1">
    <source>
        <dbReference type="PROSITE" id="PS51819"/>
    </source>
</evidence>
<name>A0ABX8RYP1_NOCIO</name>
<accession>A0ABX8RYP1</accession>